<keyword evidence="2" id="KW-1185">Reference proteome</keyword>
<protein>
    <submittedName>
        <fullName evidence="3">RanBP2-type domain-containing protein</fullName>
    </submittedName>
</protein>
<reference evidence="3" key="1">
    <citation type="submission" date="2016-05" db="UniProtKB">
        <authorList>
            <consortium name="WormBaseParasite"/>
        </authorList>
    </citation>
    <scope>IDENTIFICATION</scope>
</reference>
<evidence type="ECO:0000313" key="3">
    <source>
        <dbReference type="WBParaSite" id="ALUE_0001307901-mRNA-1"/>
    </source>
</evidence>
<sequence length="220" mass="24672">MDFLEQREKEALLSKHKRSNTNLLVSRIRSSENYFCCCCNMMANLGRCRQCRGYEHPRKWSNSDSRSISQFVANSSSSVSTPKRCIASLEIITHQKRFFFCRNPSIKNDNCCVEECGNSGIVMPYERQPGLMPFAVPTPLWYPQAAPPTVPFCMGPLMSAPYSQYVPPIGNQRAKSFKKKQPDSACSQMCCGGIAQLLWTIIVIVIMGMLAALILALVVI</sequence>
<evidence type="ECO:0000256" key="1">
    <source>
        <dbReference type="SAM" id="Phobius"/>
    </source>
</evidence>
<proteinExistence type="predicted"/>
<dbReference type="AlphaFoldDB" id="A0A0M3I7D1"/>
<keyword evidence="1" id="KW-1133">Transmembrane helix</keyword>
<evidence type="ECO:0000313" key="2">
    <source>
        <dbReference type="Proteomes" id="UP000036681"/>
    </source>
</evidence>
<dbReference type="WBParaSite" id="ALUE_0001307901-mRNA-1">
    <property type="protein sequence ID" value="ALUE_0001307901-mRNA-1"/>
    <property type="gene ID" value="ALUE_0001307901"/>
</dbReference>
<accession>A0A0M3I7D1</accession>
<feature type="transmembrane region" description="Helical" evidence="1">
    <location>
        <begin position="197"/>
        <end position="219"/>
    </location>
</feature>
<dbReference type="Proteomes" id="UP000036681">
    <property type="component" value="Unplaced"/>
</dbReference>
<keyword evidence="1" id="KW-0812">Transmembrane</keyword>
<organism evidence="2 3">
    <name type="scientific">Ascaris lumbricoides</name>
    <name type="common">Giant roundworm</name>
    <dbReference type="NCBI Taxonomy" id="6252"/>
    <lineage>
        <taxon>Eukaryota</taxon>
        <taxon>Metazoa</taxon>
        <taxon>Ecdysozoa</taxon>
        <taxon>Nematoda</taxon>
        <taxon>Chromadorea</taxon>
        <taxon>Rhabditida</taxon>
        <taxon>Spirurina</taxon>
        <taxon>Ascaridomorpha</taxon>
        <taxon>Ascaridoidea</taxon>
        <taxon>Ascarididae</taxon>
        <taxon>Ascaris</taxon>
    </lineage>
</organism>
<keyword evidence="1" id="KW-0472">Membrane</keyword>
<name>A0A0M3I7D1_ASCLU</name>